<evidence type="ECO:0000259" key="20">
    <source>
        <dbReference type="PROSITE" id="PS50011"/>
    </source>
</evidence>
<keyword evidence="13" id="KW-0675">Receptor</keyword>
<dbReference type="FunFam" id="1.10.510.10:FF:000165">
    <property type="entry name" value="Tyrosine-protein kinase RYK"/>
    <property type="match status" value="1"/>
</dbReference>
<feature type="binding site" evidence="17">
    <location>
        <position position="299"/>
    </location>
    <ligand>
        <name>Mg(2+)</name>
        <dbReference type="ChEBI" id="CHEBI:18420"/>
    </ligand>
</feature>
<name>D1LXD1_SACKO</name>
<keyword evidence="14" id="KW-0325">Glycoprotein</keyword>
<dbReference type="PANTHER" id="PTHR24416:SF349">
    <property type="entry name" value="TYROSINE-PROTEIN KINASE RYK"/>
    <property type="match status" value="1"/>
</dbReference>
<dbReference type="RefSeq" id="NP_001161648.1">
    <property type="nucleotide sequence ID" value="NM_001168176.1"/>
</dbReference>
<evidence type="ECO:0000256" key="16">
    <source>
        <dbReference type="PIRSR" id="PIRSR000615-2"/>
    </source>
</evidence>
<dbReference type="InterPro" id="IPR001245">
    <property type="entry name" value="Ser-Thr/Tyr_kinase_cat_dom"/>
</dbReference>
<evidence type="ECO:0000256" key="15">
    <source>
        <dbReference type="PIRSR" id="PIRSR000615-1"/>
    </source>
</evidence>
<dbReference type="PROSITE" id="PS50011">
    <property type="entry name" value="PROTEIN_KINASE_DOM"/>
    <property type="match status" value="1"/>
</dbReference>
<evidence type="ECO:0000256" key="2">
    <source>
        <dbReference type="ARBA" id="ARBA00011902"/>
    </source>
</evidence>
<evidence type="ECO:0000256" key="10">
    <source>
        <dbReference type="ARBA" id="ARBA00022989"/>
    </source>
</evidence>
<keyword evidence="9 16" id="KW-0067">ATP-binding</keyword>
<organism evidence="21">
    <name type="scientific">Saccoglossus kowalevskii</name>
    <name type="common">Acorn worm</name>
    <dbReference type="NCBI Taxonomy" id="10224"/>
    <lineage>
        <taxon>Eukaryota</taxon>
        <taxon>Metazoa</taxon>
        <taxon>Hemichordata</taxon>
        <taxon>Enteropneusta</taxon>
        <taxon>Harrimaniidae</taxon>
        <taxon>Saccoglossus</taxon>
    </lineage>
</organism>
<feature type="region of interest" description="Disordered" evidence="18">
    <location>
        <begin position="82"/>
        <end position="106"/>
    </location>
</feature>
<feature type="transmembrane region" description="Helical" evidence="19">
    <location>
        <begin position="47"/>
        <end position="69"/>
    </location>
</feature>
<protein>
    <recommendedName>
        <fullName evidence="2">receptor protein-tyrosine kinase</fullName>
        <ecNumber evidence="2">2.7.10.1</ecNumber>
    </recommendedName>
</protein>
<dbReference type="PANTHER" id="PTHR24416">
    <property type="entry name" value="TYROSINE-PROTEIN KINASE RECEPTOR"/>
    <property type="match status" value="1"/>
</dbReference>
<feature type="domain" description="Protein kinase" evidence="20">
    <location>
        <begin position="143"/>
        <end position="419"/>
    </location>
</feature>
<dbReference type="Pfam" id="PF07714">
    <property type="entry name" value="PK_Tyr_Ser-Thr"/>
    <property type="match status" value="1"/>
</dbReference>
<keyword evidence="4" id="KW-0808">Transferase</keyword>
<evidence type="ECO:0000256" key="11">
    <source>
        <dbReference type="ARBA" id="ARBA00023136"/>
    </source>
</evidence>
<keyword evidence="8 21" id="KW-0418">Kinase</keyword>
<evidence type="ECO:0000256" key="14">
    <source>
        <dbReference type="ARBA" id="ARBA00023180"/>
    </source>
</evidence>
<dbReference type="OrthoDB" id="4062651at2759"/>
<keyword evidence="17" id="KW-0460">Magnesium</keyword>
<dbReference type="InterPro" id="IPR011009">
    <property type="entry name" value="Kinase-like_dom_sf"/>
</dbReference>
<evidence type="ECO:0000256" key="1">
    <source>
        <dbReference type="ARBA" id="ARBA00004167"/>
    </source>
</evidence>
<keyword evidence="11 19" id="KW-0472">Membrane</keyword>
<dbReference type="Gene3D" id="3.30.200.20">
    <property type="entry name" value="Phosphorylase Kinase, domain 1"/>
    <property type="match status" value="1"/>
</dbReference>
<reference evidence="23" key="2">
    <citation type="submission" date="2025-05" db="UniProtKB">
        <authorList>
            <consortium name="RefSeq"/>
        </authorList>
    </citation>
    <scope>IDENTIFICATION</scope>
</reference>
<dbReference type="Gene3D" id="1.10.510.10">
    <property type="entry name" value="Transferase(Phosphotransferase) domain 1"/>
    <property type="match status" value="1"/>
</dbReference>
<dbReference type="GO" id="GO:0004714">
    <property type="term" value="F:transmembrane receptor protein tyrosine kinase activity"/>
    <property type="evidence" value="ECO:0007669"/>
    <property type="project" value="UniProtKB-EC"/>
</dbReference>
<evidence type="ECO:0000256" key="13">
    <source>
        <dbReference type="ARBA" id="ARBA00023170"/>
    </source>
</evidence>
<comment type="subcellular location">
    <subcellularLocation>
        <location evidence="1">Membrane</location>
        <topology evidence="1">Single-pass membrane protein</topology>
    </subcellularLocation>
</comment>
<evidence type="ECO:0000313" key="22">
    <source>
        <dbReference type="Proteomes" id="UP000694865"/>
    </source>
</evidence>
<dbReference type="GeneID" id="100313721"/>
<dbReference type="InterPro" id="IPR050122">
    <property type="entry name" value="RTK"/>
</dbReference>
<gene>
    <name evidence="23" type="primary">LOC100313721</name>
</gene>
<feature type="active site" description="Proton acceptor" evidence="15">
    <location>
        <position position="281"/>
    </location>
</feature>
<keyword evidence="10 19" id="KW-1133">Transmembrane helix</keyword>
<dbReference type="GO" id="GO:0010976">
    <property type="term" value="P:positive regulation of neuron projection development"/>
    <property type="evidence" value="ECO:0007669"/>
    <property type="project" value="TreeGrafter"/>
</dbReference>
<keyword evidence="6" id="KW-0732">Signal</keyword>
<dbReference type="InterPro" id="IPR008266">
    <property type="entry name" value="Tyr_kinase_AS"/>
</dbReference>
<dbReference type="InterPro" id="IPR020635">
    <property type="entry name" value="Tyr_kinase_cat_dom"/>
</dbReference>
<accession>D1LXD1</accession>
<evidence type="ECO:0000256" key="7">
    <source>
        <dbReference type="ARBA" id="ARBA00022741"/>
    </source>
</evidence>
<dbReference type="EC" id="2.7.10.1" evidence="2"/>
<dbReference type="PROSITE" id="PS00109">
    <property type="entry name" value="PROTEIN_KINASE_TYR"/>
    <property type="match status" value="1"/>
</dbReference>
<feature type="binding site" evidence="17">
    <location>
        <position position="286"/>
    </location>
    <ligand>
        <name>Mg(2+)</name>
        <dbReference type="ChEBI" id="CHEBI:18420"/>
    </ligand>
</feature>
<evidence type="ECO:0000256" key="18">
    <source>
        <dbReference type="SAM" id="MobiDB-lite"/>
    </source>
</evidence>
<dbReference type="Proteomes" id="UP000694865">
    <property type="component" value="Unplaced"/>
</dbReference>
<feature type="binding site" evidence="16">
    <location>
        <position position="285"/>
    </location>
    <ligand>
        <name>ATP</name>
        <dbReference type="ChEBI" id="CHEBI:30616"/>
    </ligand>
</feature>
<dbReference type="PRINTS" id="PR00109">
    <property type="entry name" value="TYRKINASE"/>
</dbReference>
<dbReference type="GO" id="GO:0007169">
    <property type="term" value="P:cell surface receptor protein tyrosine kinase signaling pathway"/>
    <property type="evidence" value="ECO:0007669"/>
    <property type="project" value="TreeGrafter"/>
</dbReference>
<keyword evidence="7 16" id="KW-0547">Nucleotide-binding</keyword>
<evidence type="ECO:0000256" key="3">
    <source>
        <dbReference type="ARBA" id="ARBA00022553"/>
    </source>
</evidence>
<reference evidence="21" key="1">
    <citation type="submission" date="2009-10" db="EMBL/GenBank/DDBJ databases">
        <authorList>
            <person name="Freeman R.M.Jr."/>
            <person name="Wu M.M."/>
            <person name="Gerhart J.J."/>
        </authorList>
    </citation>
    <scope>NUCLEOTIDE SEQUENCE</scope>
</reference>
<evidence type="ECO:0000256" key="4">
    <source>
        <dbReference type="ARBA" id="ARBA00022679"/>
    </source>
</evidence>
<keyword evidence="22" id="KW-1185">Reference proteome</keyword>
<evidence type="ECO:0000313" key="23">
    <source>
        <dbReference type="RefSeq" id="NP_001161648.1"/>
    </source>
</evidence>
<keyword evidence="5 19" id="KW-0812">Transmembrane</keyword>
<dbReference type="GO" id="GO:0051897">
    <property type="term" value="P:positive regulation of phosphatidylinositol 3-kinase/protein kinase B signal transduction"/>
    <property type="evidence" value="ECO:0007669"/>
    <property type="project" value="TreeGrafter"/>
</dbReference>
<proteinExistence type="evidence at transcript level"/>
<dbReference type="InterPro" id="IPR000719">
    <property type="entry name" value="Prot_kinase_dom"/>
</dbReference>
<evidence type="ECO:0000256" key="17">
    <source>
        <dbReference type="PIRSR" id="PIRSR000615-3"/>
    </source>
</evidence>
<evidence type="ECO:0000256" key="8">
    <source>
        <dbReference type="ARBA" id="ARBA00022777"/>
    </source>
</evidence>
<dbReference type="AlphaFoldDB" id="D1LXD1"/>
<keyword evidence="12" id="KW-0829">Tyrosine-protein kinase</keyword>
<keyword evidence="17" id="KW-0479">Metal-binding</keyword>
<dbReference type="EMBL" id="GU076108">
    <property type="protein sequence ID" value="ACY92637.1"/>
    <property type="molecule type" value="mRNA"/>
</dbReference>
<dbReference type="SUPFAM" id="SSF56112">
    <property type="entry name" value="Protein kinase-like (PK-like)"/>
    <property type="match status" value="1"/>
</dbReference>
<evidence type="ECO:0000256" key="19">
    <source>
        <dbReference type="SAM" id="Phobius"/>
    </source>
</evidence>
<evidence type="ECO:0000256" key="5">
    <source>
        <dbReference type="ARBA" id="ARBA00022692"/>
    </source>
</evidence>
<dbReference type="SMART" id="SM00219">
    <property type="entry name" value="TyrKc"/>
    <property type="match status" value="1"/>
</dbReference>
<evidence type="ECO:0000313" key="21">
    <source>
        <dbReference type="EMBL" id="ACY92637.1"/>
    </source>
</evidence>
<dbReference type="GO" id="GO:0043235">
    <property type="term" value="C:receptor complex"/>
    <property type="evidence" value="ECO:0007669"/>
    <property type="project" value="TreeGrafter"/>
</dbReference>
<dbReference type="GO" id="GO:0046872">
    <property type="term" value="F:metal ion binding"/>
    <property type="evidence" value="ECO:0007669"/>
    <property type="project" value="UniProtKB-KW"/>
</dbReference>
<dbReference type="GO" id="GO:0007409">
    <property type="term" value="P:axonogenesis"/>
    <property type="evidence" value="ECO:0007669"/>
    <property type="project" value="TreeGrafter"/>
</dbReference>
<evidence type="ECO:0000256" key="6">
    <source>
        <dbReference type="ARBA" id="ARBA00022729"/>
    </source>
</evidence>
<dbReference type="GO" id="GO:0005886">
    <property type="term" value="C:plasma membrane"/>
    <property type="evidence" value="ECO:0007669"/>
    <property type="project" value="TreeGrafter"/>
</dbReference>
<evidence type="ECO:0000256" key="9">
    <source>
        <dbReference type="ARBA" id="ARBA00022840"/>
    </source>
</evidence>
<dbReference type="GO" id="GO:0005524">
    <property type="term" value="F:ATP binding"/>
    <property type="evidence" value="ECO:0007669"/>
    <property type="project" value="UniProtKB-KW"/>
</dbReference>
<keyword evidence="3" id="KW-0597">Phosphoprotein</keyword>
<sequence>MCPIDEKYKGREQLVTDTTTKGEIILSNSSVAISNQLHPRAVTSTSVFYIAVGVVCGVIFLIAMIVAFVHVQSMKPSDRVSENGSSVHLPHHPVNPYNKVDNKTNNLNGRVYNDMNRFYPAKELTTDEFKTKLKNIAIERSQITLGDILQEGTFGRIYHGYVVTSTKDSESQHEEEIEVFIKTVTDQASEEQRSLLIKESCMLHELNHRSILPIMYVCLEDEKQPLILLAHMQYGNLKHFLKNGRISDAHQGLSTRDLVYMGIQITRGMQYLGKQKIVHRDLATRNCVIDEDYNVKITDNALARDLFPQDYTCLGDNENRPVKWLAIESLIEKKYLPTSDVWSFGVTLWELMTLGQTPYADVDPFEMAAYLKNGYRMAQPANCPDELFSVMACCWALSPGDRPTFAHLLSILMDFHRALGIYI</sequence>
<evidence type="ECO:0000256" key="12">
    <source>
        <dbReference type="ARBA" id="ARBA00023137"/>
    </source>
</evidence>
<dbReference type="KEGG" id="sko:100313721"/>